<reference evidence="2 3" key="1">
    <citation type="submission" date="2020-08" db="EMBL/GenBank/DDBJ databases">
        <title>Genome sequence of Sphingomonas daechungensis KACC 18115T.</title>
        <authorList>
            <person name="Hyun D.-W."/>
            <person name="Bae J.-W."/>
        </authorList>
    </citation>
    <scope>NUCLEOTIDE SEQUENCE [LARGE SCALE GENOMIC DNA]</scope>
    <source>
        <strain evidence="2 3">KACC 18115</strain>
    </source>
</reference>
<protein>
    <submittedName>
        <fullName evidence="2">TraB/GumN family protein</fullName>
    </submittedName>
</protein>
<feature type="chain" id="PRO_5046680124" evidence="1">
    <location>
        <begin position="22"/>
        <end position="302"/>
    </location>
</feature>
<dbReference type="InterPro" id="IPR002816">
    <property type="entry name" value="TraB/PrgY/GumN_fam"/>
</dbReference>
<keyword evidence="1" id="KW-0732">Signal</keyword>
<organism evidence="2 3">
    <name type="scientific">Sphingomonas daechungensis</name>
    <dbReference type="NCBI Taxonomy" id="1176646"/>
    <lineage>
        <taxon>Bacteria</taxon>
        <taxon>Pseudomonadati</taxon>
        <taxon>Pseudomonadota</taxon>
        <taxon>Alphaproteobacteria</taxon>
        <taxon>Sphingomonadales</taxon>
        <taxon>Sphingomonadaceae</taxon>
        <taxon>Sphingomonas</taxon>
    </lineage>
</organism>
<keyword evidence="3" id="KW-1185">Reference proteome</keyword>
<dbReference type="Pfam" id="PF01963">
    <property type="entry name" value="TraB_PrgY_gumN"/>
    <property type="match status" value="1"/>
</dbReference>
<dbReference type="EMBL" id="CP060780">
    <property type="protein sequence ID" value="QNP43317.1"/>
    <property type="molecule type" value="Genomic_DNA"/>
</dbReference>
<evidence type="ECO:0000313" key="3">
    <source>
        <dbReference type="Proteomes" id="UP000516134"/>
    </source>
</evidence>
<evidence type="ECO:0000313" key="2">
    <source>
        <dbReference type="EMBL" id="QNP43317.1"/>
    </source>
</evidence>
<accession>A0ABX6T347</accession>
<gene>
    <name evidence="2" type="ORF">H9L15_00030</name>
</gene>
<dbReference type="PANTHER" id="PTHR40590:SF1">
    <property type="entry name" value="CYTOPLASMIC PROTEIN"/>
    <property type="match status" value="1"/>
</dbReference>
<name>A0ABX6T347_9SPHN</name>
<dbReference type="Proteomes" id="UP000516134">
    <property type="component" value="Chromosome"/>
</dbReference>
<dbReference type="CDD" id="cd14789">
    <property type="entry name" value="Tiki"/>
    <property type="match status" value="1"/>
</dbReference>
<evidence type="ECO:0000256" key="1">
    <source>
        <dbReference type="SAM" id="SignalP"/>
    </source>
</evidence>
<sequence length="302" mass="32524">MLKLRFAFLATALACASAVQGQAPATAPAPALPDADPAIWVVKDPDTTIYLFGTFHALDGKSAWFNDEVKAAFDRSKELVLEIPPVDDPASIQPIIMKYALDTSGKPLSDRLSPATKEKFVAALAKLGAPPNAFDKFTPFFAALTLTMANAQKLGMTAANGSEAVLTKAAKDDKKPISGLETIEYQMSIFANLSDAEQIAMLEQTLDELDEVAGLFKKMNDHWSKGDSEGMAALINEMNAKSPKLYKVLLTDRNANWAEWIDKRLDQPGVVFVGVGAGHLGGETSVQALLAKRGIKSERLTQ</sequence>
<proteinExistence type="predicted"/>
<feature type="signal peptide" evidence="1">
    <location>
        <begin position="1"/>
        <end position="21"/>
    </location>
</feature>
<dbReference type="PANTHER" id="PTHR40590">
    <property type="entry name" value="CYTOPLASMIC PROTEIN-RELATED"/>
    <property type="match status" value="1"/>
</dbReference>
<dbReference type="InterPro" id="IPR047111">
    <property type="entry name" value="YbaP-like"/>
</dbReference>
<dbReference type="RefSeq" id="WP_187714747.1">
    <property type="nucleotide sequence ID" value="NZ_BAABJC010000001.1"/>
</dbReference>